<sequence length="284" mass="32345">MLYFYFHALGIMMKINMYRKVTTLINFAAFVLFWIIMLLFCFPLDAYGQESRWGNMNPVREGYLRSNKDFAVDSVKYPIGKYRNSVISTNSGVTFRFKKGGPFFYTDQSPLHKGEYNVSGVIGPLWNGHVYGMGRQMNLIGIGVFNYAAIGYNKSLSDNLFAGVALHAMKLSTPRHVDETFGISGKLSYSFNSRMSLHVFGGFLFTPVTSFSRNDYGGSVAFDITDSFGTELGIRGYREYPFERGGVTPILMPYYKFKKHKVEMDFGGFLQEIIYGLLCKKYHL</sequence>
<dbReference type="Proteomes" id="UP000481700">
    <property type="component" value="Unassembled WGS sequence"/>
</dbReference>
<organism evidence="2 3">
    <name type="scientific">Phocaeicola dorei</name>
    <dbReference type="NCBI Taxonomy" id="357276"/>
    <lineage>
        <taxon>Bacteria</taxon>
        <taxon>Pseudomonadati</taxon>
        <taxon>Bacteroidota</taxon>
        <taxon>Bacteroidia</taxon>
        <taxon>Bacteroidales</taxon>
        <taxon>Bacteroidaceae</taxon>
        <taxon>Phocaeicola</taxon>
    </lineage>
</organism>
<name>A0A6L3IKX2_9BACT</name>
<gene>
    <name evidence="2" type="ORF">F2Z07_24705</name>
</gene>
<feature type="transmembrane region" description="Helical" evidence="1">
    <location>
        <begin position="21"/>
        <end position="40"/>
    </location>
</feature>
<evidence type="ECO:0000313" key="2">
    <source>
        <dbReference type="EMBL" id="KAA5309461.1"/>
    </source>
</evidence>
<evidence type="ECO:0000313" key="3">
    <source>
        <dbReference type="Proteomes" id="UP000481700"/>
    </source>
</evidence>
<keyword evidence="1" id="KW-1133">Transmembrane helix</keyword>
<accession>A0A6L3IKX2</accession>
<reference evidence="2 3" key="1">
    <citation type="journal article" date="2019" name="Nat. Med.">
        <title>A library of human gut bacterial isolates paired with longitudinal multiomics data enables mechanistic microbiome research.</title>
        <authorList>
            <person name="Poyet M."/>
            <person name="Groussin M."/>
            <person name="Gibbons S.M."/>
            <person name="Avila-Pacheco J."/>
            <person name="Jiang X."/>
            <person name="Kearney S.M."/>
            <person name="Perrotta A.R."/>
            <person name="Berdy B."/>
            <person name="Zhao S."/>
            <person name="Lieberman T.D."/>
            <person name="Swanson P.K."/>
            <person name="Smith M."/>
            <person name="Roesemann S."/>
            <person name="Alexander J.E."/>
            <person name="Rich S.A."/>
            <person name="Livny J."/>
            <person name="Vlamakis H."/>
            <person name="Clish C."/>
            <person name="Bullock K."/>
            <person name="Deik A."/>
            <person name="Scott J."/>
            <person name="Pierce K.A."/>
            <person name="Xavier R.J."/>
            <person name="Alm E.J."/>
        </authorList>
    </citation>
    <scope>NUCLEOTIDE SEQUENCE [LARGE SCALE GENOMIC DNA]</scope>
    <source>
        <strain evidence="2 3">BIOML-A25</strain>
    </source>
</reference>
<keyword evidence="1" id="KW-0472">Membrane</keyword>
<proteinExistence type="predicted"/>
<comment type="caution">
    <text evidence="2">The sequence shown here is derived from an EMBL/GenBank/DDBJ whole genome shotgun (WGS) entry which is preliminary data.</text>
</comment>
<protein>
    <submittedName>
        <fullName evidence="2">Uncharacterized protein</fullName>
    </submittedName>
</protein>
<dbReference type="AlphaFoldDB" id="A0A6L3IKX2"/>
<keyword evidence="1" id="KW-0812">Transmembrane</keyword>
<evidence type="ECO:0000256" key="1">
    <source>
        <dbReference type="SAM" id="Phobius"/>
    </source>
</evidence>
<dbReference type="EMBL" id="VVZV01000136">
    <property type="protein sequence ID" value="KAA5309461.1"/>
    <property type="molecule type" value="Genomic_DNA"/>
</dbReference>